<evidence type="ECO:0000313" key="2">
    <source>
        <dbReference type="EMBL" id="KAE8981580.1"/>
    </source>
</evidence>
<keyword evidence="5" id="KW-1185">Reference proteome</keyword>
<organism evidence="1 6">
    <name type="scientific">Phytophthora rubi</name>
    <dbReference type="NCBI Taxonomy" id="129364"/>
    <lineage>
        <taxon>Eukaryota</taxon>
        <taxon>Sar</taxon>
        <taxon>Stramenopiles</taxon>
        <taxon>Oomycota</taxon>
        <taxon>Peronosporomycetes</taxon>
        <taxon>Peronosporales</taxon>
        <taxon>Peronosporaceae</taxon>
        <taxon>Phytophthora</taxon>
    </lineage>
</organism>
<evidence type="ECO:0000313" key="1">
    <source>
        <dbReference type="EMBL" id="KAE8979703.1"/>
    </source>
</evidence>
<proteinExistence type="predicted"/>
<gene>
    <name evidence="2" type="ORF">PR001_g23959</name>
    <name evidence="1" type="ORF">PR002_g24345</name>
    <name evidence="3" type="ORF">PR003_g24833</name>
</gene>
<evidence type="ECO:0000313" key="5">
    <source>
        <dbReference type="Proteomes" id="UP000434957"/>
    </source>
</evidence>
<dbReference type="EMBL" id="QXFV01002941">
    <property type="protein sequence ID" value="KAE8981580.1"/>
    <property type="molecule type" value="Genomic_DNA"/>
</dbReference>
<evidence type="ECO:0000313" key="6">
    <source>
        <dbReference type="Proteomes" id="UP000435112"/>
    </source>
</evidence>
<protein>
    <submittedName>
        <fullName evidence="1">Uncharacterized protein</fullName>
    </submittedName>
</protein>
<name>A0A6A3IJ13_9STRA</name>
<evidence type="ECO:0000313" key="3">
    <source>
        <dbReference type="EMBL" id="KAE9292133.1"/>
    </source>
</evidence>
<dbReference type="Proteomes" id="UP000429607">
    <property type="component" value="Unassembled WGS sequence"/>
</dbReference>
<accession>A0A6A3IJ13</accession>
<dbReference type="OrthoDB" id="143479at2759"/>
<evidence type="ECO:0000313" key="4">
    <source>
        <dbReference type="Proteomes" id="UP000429607"/>
    </source>
</evidence>
<dbReference type="AlphaFoldDB" id="A0A6A3IJ13"/>
<sequence>MKEDLQGYQRSFHESSAELNRLRALQTVSTDDLIRTVRERDTARADANRLRGSVSDIDTKLAAAAKTQGVSAKELADAKRRLQDLEHFGPGATARAKRRW</sequence>
<dbReference type="EMBL" id="QXFT01002865">
    <property type="protein sequence ID" value="KAE9292133.1"/>
    <property type="molecule type" value="Genomic_DNA"/>
</dbReference>
<dbReference type="EMBL" id="QXFU01002967">
    <property type="protein sequence ID" value="KAE8979703.1"/>
    <property type="molecule type" value="Genomic_DNA"/>
</dbReference>
<reference evidence="4 6" key="1">
    <citation type="submission" date="2018-09" db="EMBL/GenBank/DDBJ databases">
        <title>Genomic investigation of the strawberry pathogen Phytophthora fragariae indicates pathogenicity is determined by transcriptional variation in three key races.</title>
        <authorList>
            <person name="Adams T.M."/>
            <person name="Armitage A.D."/>
            <person name="Sobczyk M.K."/>
            <person name="Bates H.J."/>
            <person name="Dunwell J.M."/>
            <person name="Nellist C.F."/>
            <person name="Harrison R.J."/>
        </authorList>
    </citation>
    <scope>NUCLEOTIDE SEQUENCE [LARGE SCALE GENOMIC DNA]</scope>
    <source>
        <strain evidence="2 4">SCRP249</strain>
        <strain evidence="1 6">SCRP324</strain>
        <strain evidence="3 5">SCRP333</strain>
    </source>
</reference>
<dbReference type="Proteomes" id="UP000435112">
    <property type="component" value="Unassembled WGS sequence"/>
</dbReference>
<dbReference type="Proteomes" id="UP000434957">
    <property type="component" value="Unassembled WGS sequence"/>
</dbReference>
<comment type="caution">
    <text evidence="1">The sequence shown here is derived from an EMBL/GenBank/DDBJ whole genome shotgun (WGS) entry which is preliminary data.</text>
</comment>